<dbReference type="Gene3D" id="3.20.20.70">
    <property type="entry name" value="Aldolase class I"/>
    <property type="match status" value="1"/>
</dbReference>
<accession>A0A1H8J0X9</accession>
<evidence type="ECO:0000313" key="2">
    <source>
        <dbReference type="EMBL" id="SEN73946.1"/>
    </source>
</evidence>
<name>A0A1H8J0X9_9RHOB</name>
<dbReference type="STRING" id="245187.SAMN04488003_1317"/>
<dbReference type="Pfam" id="PF03102">
    <property type="entry name" value="NeuB"/>
    <property type="match status" value="1"/>
</dbReference>
<dbReference type="GO" id="GO:0016051">
    <property type="term" value="P:carbohydrate biosynthetic process"/>
    <property type="evidence" value="ECO:0007669"/>
    <property type="project" value="InterPro"/>
</dbReference>
<feature type="domain" description="PseI/NeuA/B-like" evidence="1">
    <location>
        <begin position="162"/>
        <end position="403"/>
    </location>
</feature>
<dbReference type="InterPro" id="IPR013785">
    <property type="entry name" value="Aldolase_TIM"/>
</dbReference>
<proteinExistence type="predicted"/>
<reference evidence="2 3" key="1">
    <citation type="submission" date="2016-10" db="EMBL/GenBank/DDBJ databases">
        <authorList>
            <person name="de Groot N.N."/>
        </authorList>
    </citation>
    <scope>NUCLEOTIDE SEQUENCE [LARGE SCALE GENOMIC DNA]</scope>
    <source>
        <strain evidence="2 3">DSM 16213</strain>
    </source>
</reference>
<evidence type="ECO:0000259" key="1">
    <source>
        <dbReference type="Pfam" id="PF03102"/>
    </source>
</evidence>
<evidence type="ECO:0000313" key="3">
    <source>
        <dbReference type="Proteomes" id="UP000199585"/>
    </source>
</evidence>
<dbReference type="InterPro" id="IPR013132">
    <property type="entry name" value="PseI/NeuA/B-like_N"/>
</dbReference>
<dbReference type="GO" id="GO:0047444">
    <property type="term" value="F:N-acylneuraminate-9-phosphate synthase activity"/>
    <property type="evidence" value="ECO:0007669"/>
    <property type="project" value="TreeGrafter"/>
</dbReference>
<dbReference type="PANTHER" id="PTHR42966:SF1">
    <property type="entry name" value="SIALIC ACID SYNTHASE"/>
    <property type="match status" value="1"/>
</dbReference>
<dbReference type="Proteomes" id="UP000199585">
    <property type="component" value="Unassembled WGS sequence"/>
</dbReference>
<dbReference type="EMBL" id="FOCI01000031">
    <property type="protein sequence ID" value="SEN73946.1"/>
    <property type="molecule type" value="Genomic_DNA"/>
</dbReference>
<dbReference type="AlphaFoldDB" id="A0A1H8J0X9"/>
<keyword evidence="3" id="KW-1185">Reference proteome</keyword>
<dbReference type="InterPro" id="IPR051690">
    <property type="entry name" value="PseI-like"/>
</dbReference>
<dbReference type="SUPFAM" id="SSF51569">
    <property type="entry name" value="Aldolase"/>
    <property type="match status" value="1"/>
</dbReference>
<sequence length="419" mass="47049">MFRAPHISLGQESADLMVQRLLSDDFAIEDVLFMSALQVAREVARHRGRPQQVYMVGFDFQPELGYAQVDGAHYETGDDQTRAMMIGMQENFLLNALYTLQGSALNVTHVGSRAYSRLSVDDLVEMFLPDVHDRPDRTSWAVSIVAEITTNHFGDLGRLERMVRAAAAAGADYVKVQKRDVETFYTREQLDAPYRSPFGTTFADYRHQLELSAEGFRFLDALCKRLGIQWFASVLDEPSYRFVMQFAPPLVKLPSTISEHTDYLSHVAQDCRCGIVLSTGMTDRTYENWVLKTFAHAPQLYLMQANSAYPTPPSDANIGVVRHYDRLSKADPRIVPAYSSHDPGWFGSAMAVAAGARMVEKHVKLGNTDWAHFDAVALDLTTPAFRDYVGKVREAEVIVGAEEKAIAPSEHHKYRRTSA</sequence>
<dbReference type="PANTHER" id="PTHR42966">
    <property type="entry name" value="N-ACETYLNEURAMINATE SYNTHASE"/>
    <property type="match status" value="1"/>
</dbReference>
<protein>
    <submittedName>
        <fullName evidence="2">N-acetylneuraminate synthase</fullName>
    </submittedName>
</protein>
<organism evidence="2 3">
    <name type="scientific">Loktanella fryxellensis</name>
    <dbReference type="NCBI Taxonomy" id="245187"/>
    <lineage>
        <taxon>Bacteria</taxon>
        <taxon>Pseudomonadati</taxon>
        <taxon>Pseudomonadota</taxon>
        <taxon>Alphaproteobacteria</taxon>
        <taxon>Rhodobacterales</taxon>
        <taxon>Roseobacteraceae</taxon>
        <taxon>Loktanella</taxon>
    </lineage>
</organism>
<gene>
    <name evidence="2" type="ORF">SAMN04488003_1317</name>
</gene>